<proteinExistence type="predicted"/>
<reference evidence="2 3" key="1">
    <citation type="journal article" date="2019" name="Nat. Microbiol.">
        <title>Mediterranean grassland soil C-N compound turnover is dependent on rainfall and depth, and is mediated by genomically divergent microorganisms.</title>
        <authorList>
            <person name="Diamond S."/>
            <person name="Andeer P.F."/>
            <person name="Li Z."/>
            <person name="Crits-Christoph A."/>
            <person name="Burstein D."/>
            <person name="Anantharaman K."/>
            <person name="Lane K.R."/>
            <person name="Thomas B.C."/>
            <person name="Pan C."/>
            <person name="Northen T.R."/>
            <person name="Banfield J.F."/>
        </authorList>
    </citation>
    <scope>NUCLEOTIDE SEQUENCE [LARGE SCALE GENOMIC DNA]</scope>
    <source>
        <strain evidence="2">WS_3</strain>
    </source>
</reference>
<evidence type="ECO:0000313" key="2">
    <source>
        <dbReference type="EMBL" id="TMQ48068.1"/>
    </source>
</evidence>
<dbReference type="Pfam" id="PF12867">
    <property type="entry name" value="DinB_2"/>
    <property type="match status" value="1"/>
</dbReference>
<sequence>MTNQERQKLIDHYSAGPDEVARSLEGFPAGKLTAKPFPGKWSACEIVHHLADSESISAIRIRRLLAEDRPVIQGYDQEEYARRLRYNERDHAPSLATFRGVREATVPLLRKMSDQDWQRQGWHTESGLYSAETWLQIYAAHAHNHAAQIRRLREALG</sequence>
<dbReference type="Gene3D" id="1.20.120.450">
    <property type="entry name" value="dinb family like domain"/>
    <property type="match status" value="1"/>
</dbReference>
<gene>
    <name evidence="2" type="ORF">E6K73_12720</name>
</gene>
<organism evidence="2 3">
    <name type="scientific">Eiseniibacteriota bacterium</name>
    <dbReference type="NCBI Taxonomy" id="2212470"/>
    <lineage>
        <taxon>Bacteria</taxon>
        <taxon>Candidatus Eiseniibacteriota</taxon>
    </lineage>
</organism>
<dbReference type="EMBL" id="VBOT01000155">
    <property type="protein sequence ID" value="TMQ48068.1"/>
    <property type="molecule type" value="Genomic_DNA"/>
</dbReference>
<dbReference type="InterPro" id="IPR024775">
    <property type="entry name" value="DinB-like"/>
</dbReference>
<evidence type="ECO:0000313" key="3">
    <source>
        <dbReference type="Proteomes" id="UP000320184"/>
    </source>
</evidence>
<evidence type="ECO:0000259" key="1">
    <source>
        <dbReference type="Pfam" id="PF12867"/>
    </source>
</evidence>
<dbReference type="Proteomes" id="UP000320184">
    <property type="component" value="Unassembled WGS sequence"/>
</dbReference>
<accession>A0A538S9L4</accession>
<feature type="domain" description="DinB-like" evidence="1">
    <location>
        <begin position="15"/>
        <end position="149"/>
    </location>
</feature>
<dbReference type="AlphaFoldDB" id="A0A538S9L4"/>
<name>A0A538S9L4_UNCEI</name>
<dbReference type="SUPFAM" id="SSF109854">
    <property type="entry name" value="DinB/YfiT-like putative metalloenzymes"/>
    <property type="match status" value="1"/>
</dbReference>
<dbReference type="InterPro" id="IPR034660">
    <property type="entry name" value="DinB/YfiT-like"/>
</dbReference>
<comment type="caution">
    <text evidence="2">The sequence shown here is derived from an EMBL/GenBank/DDBJ whole genome shotgun (WGS) entry which is preliminary data.</text>
</comment>
<protein>
    <submittedName>
        <fullName evidence="2">DUF664 domain-containing protein</fullName>
    </submittedName>
</protein>